<dbReference type="PANTHER" id="PTHR30572">
    <property type="entry name" value="MEMBRANE COMPONENT OF TRANSPORTER-RELATED"/>
    <property type="match status" value="1"/>
</dbReference>
<gene>
    <name evidence="11" type="ORF">OGH68_35975</name>
</gene>
<dbReference type="InterPro" id="IPR050250">
    <property type="entry name" value="Macrolide_Exporter_MacB"/>
</dbReference>
<dbReference type="PANTHER" id="PTHR30572:SF4">
    <property type="entry name" value="ABC TRANSPORTER PERMEASE YTRF"/>
    <property type="match status" value="1"/>
</dbReference>
<feature type="compositionally biased region" description="Low complexity" evidence="7">
    <location>
        <begin position="10"/>
        <end position="39"/>
    </location>
</feature>
<comment type="similarity">
    <text evidence="6">Belongs to the ABC-4 integral membrane protein family.</text>
</comment>
<feature type="transmembrane region" description="Helical" evidence="8">
    <location>
        <begin position="313"/>
        <end position="338"/>
    </location>
</feature>
<dbReference type="Pfam" id="PF12704">
    <property type="entry name" value="MacB_PCD"/>
    <property type="match status" value="1"/>
</dbReference>
<comment type="subcellular location">
    <subcellularLocation>
        <location evidence="1">Cell membrane</location>
        <topology evidence="1">Multi-pass membrane protein</topology>
    </subcellularLocation>
</comment>
<sequence length="436" mass="44711">MTDLKPPAESPAAESPAESGARRGTATAAPGRRRVAPTGPVRLTPLDLLGLGLLGIRTRKLRAALSALGISIGIATVIIVTAIPASSQKALMQQLSALGTNLLRAQPVSNQGSDKPVSLPAESVDMVERVGPVIRASAVANTHATVHRSDRADPADYTGLSVLAARRNLLRTVGGTVVSGRFLTEDNDRFPTVVLGAVAAERLGFGALHAGEPAPQIRIADRWFTVIGILGPVPLADDLDRAVLVGWDAAVNELDFDGRPTVVYTRAEESAVESVRAVLPATIDPQTPGLVQVSRPSDALAAKRATESTFSALFVGLAGIALLVGGIGVANTMVISVLERRREIGLRRALGASRGQVRGQFLTESVVLSGLGGAAGVLLGCAAAIGYASVRDWPPVIPATAVGAGLGGAVLIGVVAGVYPAVRASRLTPTEALAST</sequence>
<keyword evidence="3 8" id="KW-0812">Transmembrane</keyword>
<feature type="domain" description="ABC3 transporter permease C-terminal" evidence="9">
    <location>
        <begin position="317"/>
        <end position="429"/>
    </location>
</feature>
<evidence type="ECO:0000256" key="3">
    <source>
        <dbReference type="ARBA" id="ARBA00022692"/>
    </source>
</evidence>
<dbReference type="EMBL" id="CP107567">
    <property type="protein sequence ID" value="UYQ66317.1"/>
    <property type="molecule type" value="Genomic_DNA"/>
</dbReference>
<evidence type="ECO:0000256" key="1">
    <source>
        <dbReference type="ARBA" id="ARBA00004651"/>
    </source>
</evidence>
<organism evidence="11 12">
    <name type="scientific">Streptomyces peucetius</name>
    <dbReference type="NCBI Taxonomy" id="1950"/>
    <lineage>
        <taxon>Bacteria</taxon>
        <taxon>Bacillati</taxon>
        <taxon>Actinomycetota</taxon>
        <taxon>Actinomycetes</taxon>
        <taxon>Kitasatosporales</taxon>
        <taxon>Streptomycetaceae</taxon>
        <taxon>Streptomyces</taxon>
    </lineage>
</organism>
<reference evidence="11" key="1">
    <citation type="submission" date="2022-10" db="EMBL/GenBank/DDBJ databases">
        <title>Cytochrome P450 Catalyzes Benzene Ring Formation in the Biosynthesis of Trialkyl-Substituted Aromatic Polyketides.</title>
        <authorList>
            <person name="Zhao E."/>
            <person name="Ge H."/>
        </authorList>
    </citation>
    <scope>NUCLEOTIDE SEQUENCE</scope>
    <source>
        <strain evidence="11">NA0869</strain>
    </source>
</reference>
<accession>A0ABY6IKJ9</accession>
<feature type="domain" description="MacB-like periplasmic core" evidence="10">
    <location>
        <begin position="64"/>
        <end position="277"/>
    </location>
</feature>
<keyword evidence="2" id="KW-1003">Cell membrane</keyword>
<protein>
    <submittedName>
        <fullName evidence="11">ABC transporter permease</fullName>
    </submittedName>
</protein>
<evidence type="ECO:0000313" key="12">
    <source>
        <dbReference type="Proteomes" id="UP001163878"/>
    </source>
</evidence>
<dbReference type="InterPro" id="IPR025857">
    <property type="entry name" value="MacB_PCD"/>
</dbReference>
<evidence type="ECO:0000256" key="5">
    <source>
        <dbReference type="ARBA" id="ARBA00023136"/>
    </source>
</evidence>
<evidence type="ECO:0000256" key="6">
    <source>
        <dbReference type="ARBA" id="ARBA00038076"/>
    </source>
</evidence>
<evidence type="ECO:0000256" key="2">
    <source>
        <dbReference type="ARBA" id="ARBA00022475"/>
    </source>
</evidence>
<evidence type="ECO:0000259" key="10">
    <source>
        <dbReference type="Pfam" id="PF12704"/>
    </source>
</evidence>
<evidence type="ECO:0000256" key="7">
    <source>
        <dbReference type="SAM" id="MobiDB-lite"/>
    </source>
</evidence>
<evidence type="ECO:0000313" key="11">
    <source>
        <dbReference type="EMBL" id="UYQ66317.1"/>
    </source>
</evidence>
<name>A0ABY6IKJ9_STRPE</name>
<keyword evidence="4 8" id="KW-1133">Transmembrane helix</keyword>
<feature type="transmembrane region" description="Helical" evidence="8">
    <location>
        <begin position="396"/>
        <end position="419"/>
    </location>
</feature>
<dbReference type="RefSeq" id="WP_264249803.1">
    <property type="nucleotide sequence ID" value="NZ_CP107567.1"/>
</dbReference>
<feature type="transmembrane region" description="Helical" evidence="8">
    <location>
        <begin position="366"/>
        <end position="390"/>
    </location>
</feature>
<proteinExistence type="inferred from homology"/>
<feature type="region of interest" description="Disordered" evidence="7">
    <location>
        <begin position="1"/>
        <end position="39"/>
    </location>
</feature>
<keyword evidence="5 8" id="KW-0472">Membrane</keyword>
<evidence type="ECO:0000256" key="8">
    <source>
        <dbReference type="SAM" id="Phobius"/>
    </source>
</evidence>
<feature type="transmembrane region" description="Helical" evidence="8">
    <location>
        <begin position="63"/>
        <end position="85"/>
    </location>
</feature>
<evidence type="ECO:0000256" key="4">
    <source>
        <dbReference type="ARBA" id="ARBA00022989"/>
    </source>
</evidence>
<evidence type="ECO:0000259" key="9">
    <source>
        <dbReference type="Pfam" id="PF02687"/>
    </source>
</evidence>
<dbReference type="Pfam" id="PF02687">
    <property type="entry name" value="FtsX"/>
    <property type="match status" value="1"/>
</dbReference>
<keyword evidence="12" id="KW-1185">Reference proteome</keyword>
<dbReference type="InterPro" id="IPR003838">
    <property type="entry name" value="ABC3_permease_C"/>
</dbReference>
<dbReference type="Proteomes" id="UP001163878">
    <property type="component" value="Chromosome"/>
</dbReference>